<reference evidence="2 3" key="1">
    <citation type="submission" date="2022-02" db="EMBL/GenBank/DDBJ databases">
        <title>Draft genome sequence of Mezorhizobium retamae strain IRAMC:0171 isolated from Retama raetam nodules.</title>
        <authorList>
            <person name="Bengaied R."/>
            <person name="Sbissi I."/>
            <person name="Huber K."/>
            <person name="Ghodbane F."/>
            <person name="Nouioui I."/>
            <person name="Tarhouni M."/>
            <person name="Gtari M."/>
        </authorList>
    </citation>
    <scope>NUCLEOTIDE SEQUENCE [LARGE SCALE GENOMIC DNA]</scope>
    <source>
        <strain evidence="2 3">IRAMC:0171</strain>
    </source>
</reference>
<proteinExistence type="predicted"/>
<protein>
    <submittedName>
        <fullName evidence="2">DUF1127 domain-containing protein</fullName>
    </submittedName>
</protein>
<accession>A0ABS9QJG3</accession>
<keyword evidence="3" id="KW-1185">Reference proteome</keyword>
<gene>
    <name evidence="2" type="ORF">L4923_17245</name>
</gene>
<evidence type="ECO:0000259" key="1">
    <source>
        <dbReference type="Pfam" id="PF06568"/>
    </source>
</evidence>
<dbReference type="InterPro" id="IPR009506">
    <property type="entry name" value="YjiS-like"/>
</dbReference>
<comment type="caution">
    <text evidence="2">The sequence shown here is derived from an EMBL/GenBank/DDBJ whole genome shotgun (WGS) entry which is preliminary data.</text>
</comment>
<dbReference type="Proteomes" id="UP001201701">
    <property type="component" value="Unassembled WGS sequence"/>
</dbReference>
<dbReference type="RefSeq" id="WP_239367255.1">
    <property type="nucleotide sequence ID" value="NZ_JAKREW010000017.1"/>
</dbReference>
<name>A0ABS9QJG3_9HYPH</name>
<dbReference type="EMBL" id="JAKREW010000017">
    <property type="protein sequence ID" value="MCG7506774.1"/>
    <property type="molecule type" value="Genomic_DNA"/>
</dbReference>
<dbReference type="Pfam" id="PF06568">
    <property type="entry name" value="YjiS-like"/>
    <property type="match status" value="1"/>
</dbReference>
<organism evidence="2 3">
    <name type="scientific">Mesorhizobium retamae</name>
    <dbReference type="NCBI Taxonomy" id="2912854"/>
    <lineage>
        <taxon>Bacteria</taxon>
        <taxon>Pseudomonadati</taxon>
        <taxon>Pseudomonadota</taxon>
        <taxon>Alphaproteobacteria</taxon>
        <taxon>Hyphomicrobiales</taxon>
        <taxon>Phyllobacteriaceae</taxon>
        <taxon>Mesorhizobium</taxon>
    </lineage>
</organism>
<evidence type="ECO:0000313" key="2">
    <source>
        <dbReference type="EMBL" id="MCG7506774.1"/>
    </source>
</evidence>
<evidence type="ECO:0000313" key="3">
    <source>
        <dbReference type="Proteomes" id="UP001201701"/>
    </source>
</evidence>
<sequence length="93" mass="10274">MTTPMTTYDIAPESARINATPAAATRVFNRVIGFFHTWQNRRTFYRLGEMSDAELADIGLTRADLSVAIDLPFGADPTAKLRSIASERVRKAA</sequence>
<feature type="domain" description="YjiS-like" evidence="1">
    <location>
        <begin position="38"/>
        <end position="65"/>
    </location>
</feature>